<reference evidence="1 2" key="1">
    <citation type="journal article" date="2018" name="Science">
        <title>The opium poppy genome and morphinan production.</title>
        <authorList>
            <person name="Guo L."/>
            <person name="Winzer T."/>
            <person name="Yang X."/>
            <person name="Li Y."/>
            <person name="Ning Z."/>
            <person name="He Z."/>
            <person name="Teodor R."/>
            <person name="Lu Y."/>
            <person name="Bowser T.A."/>
            <person name="Graham I.A."/>
            <person name="Ye K."/>
        </authorList>
    </citation>
    <scope>NUCLEOTIDE SEQUENCE [LARGE SCALE GENOMIC DNA]</scope>
    <source>
        <strain evidence="2">cv. HN1</strain>
        <tissue evidence="1">Leaves</tissue>
    </source>
</reference>
<accession>A0A4Y7J2Y1</accession>
<evidence type="ECO:0000313" key="1">
    <source>
        <dbReference type="EMBL" id="RZC54108.1"/>
    </source>
</evidence>
<gene>
    <name evidence="1" type="ORF">C5167_012961</name>
</gene>
<protein>
    <submittedName>
        <fullName evidence="1">Uncharacterized protein</fullName>
    </submittedName>
</protein>
<evidence type="ECO:0000313" key="2">
    <source>
        <dbReference type="Proteomes" id="UP000316621"/>
    </source>
</evidence>
<dbReference type="Gramene" id="RZC54108">
    <property type="protein sequence ID" value="RZC54108"/>
    <property type="gene ID" value="C5167_012961"/>
</dbReference>
<sequence>MTLSSRLIWLLQRLRFSTQAPLKSDRKPYTAECFFKRKGCN</sequence>
<proteinExistence type="predicted"/>
<dbReference type="AlphaFoldDB" id="A0A4Y7J2Y1"/>
<keyword evidence="2" id="KW-1185">Reference proteome</keyword>
<dbReference type="EMBL" id="CM010717">
    <property type="protein sequence ID" value="RZC54108.1"/>
    <property type="molecule type" value="Genomic_DNA"/>
</dbReference>
<dbReference type="Proteomes" id="UP000316621">
    <property type="component" value="Chromosome 3"/>
</dbReference>
<organism evidence="1 2">
    <name type="scientific">Papaver somniferum</name>
    <name type="common">Opium poppy</name>
    <dbReference type="NCBI Taxonomy" id="3469"/>
    <lineage>
        <taxon>Eukaryota</taxon>
        <taxon>Viridiplantae</taxon>
        <taxon>Streptophyta</taxon>
        <taxon>Embryophyta</taxon>
        <taxon>Tracheophyta</taxon>
        <taxon>Spermatophyta</taxon>
        <taxon>Magnoliopsida</taxon>
        <taxon>Ranunculales</taxon>
        <taxon>Papaveraceae</taxon>
        <taxon>Papaveroideae</taxon>
        <taxon>Papaver</taxon>
    </lineage>
</organism>
<name>A0A4Y7J2Y1_PAPSO</name>